<gene>
    <name evidence="2" type="ORF">EVAR_28308_1</name>
</gene>
<dbReference type="OrthoDB" id="8194935at2759"/>
<protein>
    <submittedName>
        <fullName evidence="2">Uncharacterized protein</fullName>
    </submittedName>
</protein>
<evidence type="ECO:0000313" key="2">
    <source>
        <dbReference type="EMBL" id="GBP35110.1"/>
    </source>
</evidence>
<evidence type="ECO:0000313" key="3">
    <source>
        <dbReference type="Proteomes" id="UP000299102"/>
    </source>
</evidence>
<proteinExistence type="predicted"/>
<organism evidence="2 3">
    <name type="scientific">Eumeta variegata</name>
    <name type="common">Bagworm moth</name>
    <name type="synonym">Eumeta japonica</name>
    <dbReference type="NCBI Taxonomy" id="151549"/>
    <lineage>
        <taxon>Eukaryota</taxon>
        <taxon>Metazoa</taxon>
        <taxon>Ecdysozoa</taxon>
        <taxon>Arthropoda</taxon>
        <taxon>Hexapoda</taxon>
        <taxon>Insecta</taxon>
        <taxon>Pterygota</taxon>
        <taxon>Neoptera</taxon>
        <taxon>Endopterygota</taxon>
        <taxon>Lepidoptera</taxon>
        <taxon>Glossata</taxon>
        <taxon>Ditrysia</taxon>
        <taxon>Tineoidea</taxon>
        <taxon>Psychidae</taxon>
        <taxon>Oiketicinae</taxon>
        <taxon>Eumeta</taxon>
    </lineage>
</organism>
<evidence type="ECO:0000256" key="1">
    <source>
        <dbReference type="SAM" id="MobiDB-lite"/>
    </source>
</evidence>
<name>A0A4C1V998_EUMVA</name>
<dbReference type="EMBL" id="BGZK01000299">
    <property type="protein sequence ID" value="GBP35110.1"/>
    <property type="molecule type" value="Genomic_DNA"/>
</dbReference>
<dbReference type="AlphaFoldDB" id="A0A4C1V998"/>
<accession>A0A4C1V998</accession>
<sequence length="175" mass="19227">MNASNVDGDEPNYDSLISFGELYSNIKLKYSESSSNRSDMNANASVSDTAAPASHSDPSASTKTSPINAISLCAFGRSDRAVADTESDERPWPPTAILLDVPDASPLTFHESECELLYCETTRRDEIGHCSTLPFKGDVSALGDSARAAQRRYYSLKRKLLVNPSIKREYDDVFY</sequence>
<comment type="caution">
    <text evidence="2">The sequence shown here is derived from an EMBL/GenBank/DDBJ whole genome shotgun (WGS) entry which is preliminary data.</text>
</comment>
<feature type="compositionally biased region" description="Low complexity" evidence="1">
    <location>
        <begin position="47"/>
        <end position="62"/>
    </location>
</feature>
<reference evidence="2 3" key="1">
    <citation type="journal article" date="2019" name="Commun. Biol.">
        <title>The bagworm genome reveals a unique fibroin gene that provides high tensile strength.</title>
        <authorList>
            <person name="Kono N."/>
            <person name="Nakamura H."/>
            <person name="Ohtoshi R."/>
            <person name="Tomita M."/>
            <person name="Numata K."/>
            <person name="Arakawa K."/>
        </authorList>
    </citation>
    <scope>NUCLEOTIDE SEQUENCE [LARGE SCALE GENOMIC DNA]</scope>
</reference>
<dbReference type="Proteomes" id="UP000299102">
    <property type="component" value="Unassembled WGS sequence"/>
</dbReference>
<feature type="region of interest" description="Disordered" evidence="1">
    <location>
        <begin position="34"/>
        <end position="64"/>
    </location>
</feature>
<keyword evidence="3" id="KW-1185">Reference proteome</keyword>
<feature type="compositionally biased region" description="Polar residues" evidence="1">
    <location>
        <begin position="34"/>
        <end position="46"/>
    </location>
</feature>